<gene>
    <name evidence="2" type="ORF">LREN565_0213</name>
</gene>
<feature type="compositionally biased region" description="Polar residues" evidence="1">
    <location>
        <begin position="12"/>
        <end position="21"/>
    </location>
</feature>
<organism evidence="2">
    <name type="scientific">Loigolactobacillus rennini</name>
    <dbReference type="NCBI Taxonomy" id="238013"/>
    <lineage>
        <taxon>Bacteria</taxon>
        <taxon>Bacillati</taxon>
        <taxon>Bacillota</taxon>
        <taxon>Bacilli</taxon>
        <taxon>Lactobacillales</taxon>
        <taxon>Lactobacillaceae</taxon>
        <taxon>Loigolactobacillus</taxon>
    </lineage>
</organism>
<sequence length="45" mass="5109">MPKIFHVPDVGHSTTAQTTELNHGKRKQLSVPARLRQRWEASNNA</sequence>
<protein>
    <submittedName>
        <fullName evidence="2">Uncharacterized protein</fullName>
    </submittedName>
</protein>
<evidence type="ECO:0000313" key="2">
    <source>
        <dbReference type="EMBL" id="SFZ87100.1"/>
    </source>
</evidence>
<proteinExistence type="predicted"/>
<accession>A0A1K2I3Z0</accession>
<dbReference type="AlphaFoldDB" id="A0A1K2I3Z0"/>
<dbReference type="EMBL" id="LT634362">
    <property type="protein sequence ID" value="SFZ87100.1"/>
    <property type="molecule type" value="Genomic_DNA"/>
</dbReference>
<name>A0A1K2I3Z0_9LACO</name>
<evidence type="ECO:0000256" key="1">
    <source>
        <dbReference type="SAM" id="MobiDB-lite"/>
    </source>
</evidence>
<reference evidence="2" key="1">
    <citation type="submission" date="2016-11" db="EMBL/GenBank/DDBJ databases">
        <authorList>
            <person name="Jaros S."/>
            <person name="Januszkiewicz K."/>
            <person name="Wedrychowicz H."/>
        </authorList>
    </citation>
    <scope>NUCLEOTIDE SEQUENCE</scope>
    <source>
        <strain evidence="2">ACA-DC 565</strain>
    </source>
</reference>
<feature type="region of interest" description="Disordered" evidence="1">
    <location>
        <begin position="1"/>
        <end position="45"/>
    </location>
</feature>